<dbReference type="Proteomes" id="UP001159428">
    <property type="component" value="Unassembled WGS sequence"/>
</dbReference>
<evidence type="ECO:0000313" key="2">
    <source>
        <dbReference type="EMBL" id="CAH3145402.1"/>
    </source>
</evidence>
<evidence type="ECO:0000313" key="3">
    <source>
        <dbReference type="Proteomes" id="UP001159428"/>
    </source>
</evidence>
<feature type="region of interest" description="Disordered" evidence="1">
    <location>
        <begin position="46"/>
        <end position="90"/>
    </location>
</feature>
<feature type="non-terminal residue" evidence="2">
    <location>
        <position position="1"/>
    </location>
</feature>
<evidence type="ECO:0000256" key="1">
    <source>
        <dbReference type="SAM" id="MobiDB-lite"/>
    </source>
</evidence>
<name>A0AAU9XER2_9CNID</name>
<reference evidence="2 3" key="1">
    <citation type="submission" date="2022-05" db="EMBL/GenBank/DDBJ databases">
        <authorList>
            <consortium name="Genoscope - CEA"/>
            <person name="William W."/>
        </authorList>
    </citation>
    <scope>NUCLEOTIDE SEQUENCE [LARGE SCALE GENOMIC DNA]</scope>
</reference>
<comment type="caution">
    <text evidence="2">The sequence shown here is derived from an EMBL/GenBank/DDBJ whole genome shotgun (WGS) entry which is preliminary data.</text>
</comment>
<gene>
    <name evidence="2" type="ORF">PMEA_00022556</name>
</gene>
<dbReference type="EMBL" id="CALNXJ010000040">
    <property type="protein sequence ID" value="CAH3145402.1"/>
    <property type="molecule type" value="Genomic_DNA"/>
</dbReference>
<accession>A0AAU9XER2</accession>
<keyword evidence="3" id="KW-1185">Reference proteome</keyword>
<protein>
    <submittedName>
        <fullName evidence="2">Uncharacterized protein</fullName>
    </submittedName>
</protein>
<feature type="compositionally biased region" description="Polar residues" evidence="1">
    <location>
        <begin position="78"/>
        <end position="90"/>
    </location>
</feature>
<proteinExistence type="predicted"/>
<sequence length="102" mass="11558">ESFSASKPPAWNTSREEKISRDAFGDSNEGIAAIFHSFCVSRERMKFPTKPPKSPEKDAYPLENISSTQTKSFKPESSEGQCNSDDQATSLTQEMKRNWLFF</sequence>
<dbReference type="AlphaFoldDB" id="A0AAU9XER2"/>
<organism evidence="2 3">
    <name type="scientific">Pocillopora meandrina</name>
    <dbReference type="NCBI Taxonomy" id="46732"/>
    <lineage>
        <taxon>Eukaryota</taxon>
        <taxon>Metazoa</taxon>
        <taxon>Cnidaria</taxon>
        <taxon>Anthozoa</taxon>
        <taxon>Hexacorallia</taxon>
        <taxon>Scleractinia</taxon>
        <taxon>Astrocoeniina</taxon>
        <taxon>Pocilloporidae</taxon>
        <taxon>Pocillopora</taxon>
    </lineage>
</organism>